<keyword evidence="2" id="KW-0808">Transferase</keyword>
<evidence type="ECO:0000313" key="3">
    <source>
        <dbReference type="Proteomes" id="UP000198822"/>
    </source>
</evidence>
<dbReference type="Gene3D" id="3.40.630.30">
    <property type="match status" value="1"/>
</dbReference>
<dbReference type="STRING" id="399736.SAMN04489720_1360"/>
<reference evidence="3" key="1">
    <citation type="submission" date="2016-10" db="EMBL/GenBank/DDBJ databases">
        <authorList>
            <person name="Varghese N."/>
            <person name="Submissions S."/>
        </authorList>
    </citation>
    <scope>NUCLEOTIDE SEQUENCE [LARGE SCALE GENOMIC DNA]</scope>
    <source>
        <strain evidence="3">DSM 22002</strain>
    </source>
</reference>
<sequence>MRSWPLFDLVLRTPRLELRPVRDDDLDDVVDAALSGIHEPDLHPFPNAWNVGTPDEVRRRVLQFQWRQRASVEPNDWVVQLGVRFEGRVVGVQDIGAKDLAVRRVVETGSWLRQDVQGRGIGTEMRAAALLFAFDVLGATVALSGYAEGNAASAGVSRRLGYVDNGRAPAAFGDRRIEEQRLRLDRDAFVRPDWALQVEGWDAARADLLGDDA</sequence>
<name>A0A1G8CP85_9MICO</name>
<dbReference type="EMBL" id="LT629695">
    <property type="protein sequence ID" value="SDH47164.1"/>
    <property type="molecule type" value="Genomic_DNA"/>
</dbReference>
<dbReference type="OrthoDB" id="3466127at2"/>
<dbReference type="GO" id="GO:0005737">
    <property type="term" value="C:cytoplasm"/>
    <property type="evidence" value="ECO:0007669"/>
    <property type="project" value="TreeGrafter"/>
</dbReference>
<dbReference type="InterPro" id="IPR016181">
    <property type="entry name" value="Acyl_CoA_acyltransferase"/>
</dbReference>
<dbReference type="RefSeq" id="WP_092503603.1">
    <property type="nucleotide sequence ID" value="NZ_LT629695.1"/>
</dbReference>
<dbReference type="InterPro" id="IPR051908">
    <property type="entry name" value="Ribosomal_N-acetyltransferase"/>
</dbReference>
<dbReference type="Pfam" id="PF13302">
    <property type="entry name" value="Acetyltransf_3"/>
    <property type="match status" value="1"/>
</dbReference>
<dbReference type="AlphaFoldDB" id="A0A1G8CP85"/>
<feature type="domain" description="N-acetyltransferase" evidence="1">
    <location>
        <begin position="16"/>
        <end position="187"/>
    </location>
</feature>
<dbReference type="PROSITE" id="PS51186">
    <property type="entry name" value="GNAT"/>
    <property type="match status" value="1"/>
</dbReference>
<organism evidence="2 3">
    <name type="scientific">Agrococcus jejuensis</name>
    <dbReference type="NCBI Taxonomy" id="399736"/>
    <lineage>
        <taxon>Bacteria</taxon>
        <taxon>Bacillati</taxon>
        <taxon>Actinomycetota</taxon>
        <taxon>Actinomycetes</taxon>
        <taxon>Micrococcales</taxon>
        <taxon>Microbacteriaceae</taxon>
        <taxon>Agrococcus</taxon>
    </lineage>
</organism>
<dbReference type="Proteomes" id="UP000198822">
    <property type="component" value="Chromosome I"/>
</dbReference>
<dbReference type="SUPFAM" id="SSF55729">
    <property type="entry name" value="Acyl-CoA N-acyltransferases (Nat)"/>
    <property type="match status" value="1"/>
</dbReference>
<dbReference type="GO" id="GO:1990189">
    <property type="term" value="F:protein N-terminal-serine acetyltransferase activity"/>
    <property type="evidence" value="ECO:0007669"/>
    <property type="project" value="TreeGrafter"/>
</dbReference>
<evidence type="ECO:0000259" key="1">
    <source>
        <dbReference type="PROSITE" id="PS51186"/>
    </source>
</evidence>
<keyword evidence="3" id="KW-1185">Reference proteome</keyword>
<dbReference type="InterPro" id="IPR000182">
    <property type="entry name" value="GNAT_dom"/>
</dbReference>
<accession>A0A1G8CP85</accession>
<dbReference type="PANTHER" id="PTHR43441:SF11">
    <property type="entry name" value="RIBOSOMAL-PROTEIN-SERINE ACETYLTRANSFERASE"/>
    <property type="match status" value="1"/>
</dbReference>
<dbReference type="GO" id="GO:0008999">
    <property type="term" value="F:protein-N-terminal-alanine acetyltransferase activity"/>
    <property type="evidence" value="ECO:0007669"/>
    <property type="project" value="TreeGrafter"/>
</dbReference>
<dbReference type="PANTHER" id="PTHR43441">
    <property type="entry name" value="RIBOSOMAL-PROTEIN-SERINE ACETYLTRANSFERASE"/>
    <property type="match status" value="1"/>
</dbReference>
<proteinExistence type="predicted"/>
<evidence type="ECO:0000313" key="2">
    <source>
        <dbReference type="EMBL" id="SDH47164.1"/>
    </source>
</evidence>
<protein>
    <submittedName>
        <fullName evidence="2">Protein N-acetyltransferase, RimJ/RimL family</fullName>
    </submittedName>
</protein>
<gene>
    <name evidence="2" type="ORF">SAMN04489720_1360</name>
</gene>